<evidence type="ECO:0000313" key="2">
    <source>
        <dbReference type="EMBL" id="KAJ1166437.1"/>
    </source>
</evidence>
<organism evidence="2 3">
    <name type="scientific">Pleurodeles waltl</name>
    <name type="common">Iberian ribbed newt</name>
    <dbReference type="NCBI Taxonomy" id="8319"/>
    <lineage>
        <taxon>Eukaryota</taxon>
        <taxon>Metazoa</taxon>
        <taxon>Chordata</taxon>
        <taxon>Craniata</taxon>
        <taxon>Vertebrata</taxon>
        <taxon>Euteleostomi</taxon>
        <taxon>Amphibia</taxon>
        <taxon>Batrachia</taxon>
        <taxon>Caudata</taxon>
        <taxon>Salamandroidea</taxon>
        <taxon>Salamandridae</taxon>
        <taxon>Pleurodelinae</taxon>
        <taxon>Pleurodeles</taxon>
    </lineage>
</organism>
<reference evidence="2" key="1">
    <citation type="journal article" date="2022" name="bioRxiv">
        <title>Sequencing and chromosome-scale assembly of the giantPleurodeles waltlgenome.</title>
        <authorList>
            <person name="Brown T."/>
            <person name="Elewa A."/>
            <person name="Iarovenko S."/>
            <person name="Subramanian E."/>
            <person name="Araus A.J."/>
            <person name="Petzold A."/>
            <person name="Susuki M."/>
            <person name="Suzuki K.-i.T."/>
            <person name="Hayashi T."/>
            <person name="Toyoda A."/>
            <person name="Oliveira C."/>
            <person name="Osipova E."/>
            <person name="Leigh N.D."/>
            <person name="Simon A."/>
            <person name="Yun M.H."/>
        </authorList>
    </citation>
    <scope>NUCLEOTIDE SEQUENCE</scope>
    <source>
        <strain evidence="2">20211129_DDA</strain>
        <tissue evidence="2">Liver</tissue>
    </source>
</reference>
<feature type="region of interest" description="Disordered" evidence="1">
    <location>
        <begin position="1"/>
        <end position="36"/>
    </location>
</feature>
<protein>
    <submittedName>
        <fullName evidence="2">Uncharacterized protein</fullName>
    </submittedName>
</protein>
<gene>
    <name evidence="2" type="ORF">NDU88_006841</name>
</gene>
<accession>A0AAV7SQT6</accession>
<evidence type="ECO:0000313" key="3">
    <source>
        <dbReference type="Proteomes" id="UP001066276"/>
    </source>
</evidence>
<feature type="compositionally biased region" description="Polar residues" evidence="1">
    <location>
        <begin position="1"/>
        <end position="12"/>
    </location>
</feature>
<dbReference type="EMBL" id="JANPWB010000008">
    <property type="protein sequence ID" value="KAJ1166437.1"/>
    <property type="molecule type" value="Genomic_DNA"/>
</dbReference>
<evidence type="ECO:0000256" key="1">
    <source>
        <dbReference type="SAM" id="MobiDB-lite"/>
    </source>
</evidence>
<name>A0AAV7SQT6_PLEWA</name>
<comment type="caution">
    <text evidence="2">The sequence shown here is derived from an EMBL/GenBank/DDBJ whole genome shotgun (WGS) entry which is preliminary data.</text>
</comment>
<dbReference type="Proteomes" id="UP001066276">
    <property type="component" value="Chromosome 4_2"/>
</dbReference>
<dbReference type="AlphaFoldDB" id="A0AAV7SQT6"/>
<proteinExistence type="predicted"/>
<sequence length="96" mass="10720">MLTRSHPMQNRQAEAEALTRGAAQAGDTEVEGGSAPTGLWGLRSLDEKEEFILIVAAQPPHWSLCRGLRVFRYDMLPAQVVVGTRLCNLLFYSKYQ</sequence>
<keyword evidence="3" id="KW-1185">Reference proteome</keyword>